<dbReference type="CDD" id="cd01427">
    <property type="entry name" value="HAD_like"/>
    <property type="match status" value="1"/>
</dbReference>
<dbReference type="PANTHER" id="PTHR10658">
    <property type="entry name" value="PHOSPHATIDYLINOSITOL TRANSFER PROTEIN"/>
    <property type="match status" value="1"/>
</dbReference>
<dbReference type="SUPFAM" id="SSF56784">
    <property type="entry name" value="HAD-like"/>
    <property type="match status" value="1"/>
</dbReference>
<comment type="caution">
    <text evidence="2">The sequence shown here is derived from an EMBL/GenBank/DDBJ whole genome shotgun (WGS) entry which is preliminary data.</text>
</comment>
<dbReference type="InterPro" id="IPR031315">
    <property type="entry name" value="LNS2/PITP"/>
</dbReference>
<dbReference type="SMART" id="SM00775">
    <property type="entry name" value="LNS2"/>
    <property type="match status" value="1"/>
</dbReference>
<proteinExistence type="predicted"/>
<protein>
    <recommendedName>
        <fullName evidence="1">LNS2/PITP domain-containing protein</fullName>
    </recommendedName>
</protein>
<dbReference type="Pfam" id="PF24695">
    <property type="entry name" value="PITM1-3"/>
    <property type="match status" value="1"/>
</dbReference>
<dbReference type="Pfam" id="PF24694">
    <property type="entry name" value="LNS2_PITM1-3"/>
    <property type="match status" value="1"/>
</dbReference>
<dbReference type="InterPro" id="IPR001666">
    <property type="entry name" value="PI_transfer"/>
</dbReference>
<dbReference type="InterPro" id="IPR036412">
    <property type="entry name" value="HAD-like_sf"/>
</dbReference>
<organism evidence="2 3">
    <name type="scientific">Chitinimonas prasina</name>
    <dbReference type="NCBI Taxonomy" id="1434937"/>
    <lineage>
        <taxon>Bacteria</taxon>
        <taxon>Pseudomonadati</taxon>
        <taxon>Pseudomonadota</taxon>
        <taxon>Betaproteobacteria</taxon>
        <taxon>Neisseriales</taxon>
        <taxon>Chitinibacteraceae</taxon>
        <taxon>Chitinimonas</taxon>
    </lineage>
</organism>
<evidence type="ECO:0000313" key="3">
    <source>
        <dbReference type="Proteomes" id="UP001156706"/>
    </source>
</evidence>
<dbReference type="Proteomes" id="UP001156706">
    <property type="component" value="Unassembled WGS sequence"/>
</dbReference>
<evidence type="ECO:0000313" key="2">
    <source>
        <dbReference type="EMBL" id="GLR12019.1"/>
    </source>
</evidence>
<name>A0ABQ5YDP8_9NEIS</name>
<evidence type="ECO:0000259" key="1">
    <source>
        <dbReference type="SMART" id="SM00775"/>
    </source>
</evidence>
<keyword evidence="3" id="KW-1185">Reference proteome</keyword>
<dbReference type="PANTHER" id="PTHR10658:SF11">
    <property type="entry name" value="VIBRATOR, ISOFORM B"/>
    <property type="match status" value="1"/>
</dbReference>
<dbReference type="EMBL" id="BSOG01000001">
    <property type="protein sequence ID" value="GLR12019.1"/>
    <property type="molecule type" value="Genomic_DNA"/>
</dbReference>
<sequence>MAAQAACPDYDGLAAAPAAPLPAKQSFRHVRSSVLASVYRPWHMVHDSLVAQGQAATVVAKFDYDAALHKDLEDERVHVYLYGSGMASWEYLGSWLTDDDGKISIGLNARPVGEYRLRMVVEGDGSAAEGNLSVVEPGRDAVLFDVDGTLTLSDFEAYADYAGLAMAEAYAHSPQTVQAYRQKGYQIIYLTARPYWVTPKARSWFASHGLLDGHYRSNVYSSGPIPPNTEQHKADYVRYLRETVGLNIVRAYGNALTDIAAYASAGLPKAETWIIGPHAGKEQTRVVGKDYRAHYRTVVAATPLAACKR</sequence>
<feature type="domain" description="LNS2/PITP" evidence="1">
    <location>
        <begin position="142"/>
        <end position="284"/>
    </location>
</feature>
<gene>
    <name evidence="2" type="ORF">GCM10007907_08090</name>
</gene>
<dbReference type="Gene3D" id="3.40.50.1000">
    <property type="entry name" value="HAD superfamily/HAD-like"/>
    <property type="match status" value="1"/>
</dbReference>
<accession>A0ABQ5YDP8</accession>
<dbReference type="InterPro" id="IPR023214">
    <property type="entry name" value="HAD_sf"/>
</dbReference>
<reference evidence="3" key="1">
    <citation type="journal article" date="2019" name="Int. J. Syst. Evol. Microbiol.">
        <title>The Global Catalogue of Microorganisms (GCM) 10K type strain sequencing project: providing services to taxonomists for standard genome sequencing and annotation.</title>
        <authorList>
            <consortium name="The Broad Institute Genomics Platform"/>
            <consortium name="The Broad Institute Genome Sequencing Center for Infectious Disease"/>
            <person name="Wu L."/>
            <person name="Ma J."/>
        </authorList>
    </citation>
    <scope>NUCLEOTIDE SEQUENCE [LARGE SCALE GENOMIC DNA]</scope>
    <source>
        <strain evidence="3">NBRC 110044</strain>
    </source>
</reference>